<evidence type="ECO:0000256" key="3">
    <source>
        <dbReference type="ARBA" id="ARBA00022714"/>
    </source>
</evidence>
<dbReference type="InterPro" id="IPR001433">
    <property type="entry name" value="OxRdtase_FAD/NAD-bd"/>
</dbReference>
<dbReference type="PRINTS" id="PR00406">
    <property type="entry name" value="CYTB5RDTASE"/>
</dbReference>
<dbReference type="PROSITE" id="PS00197">
    <property type="entry name" value="2FE2S_FER_1"/>
    <property type="match status" value="1"/>
</dbReference>
<comment type="caution">
    <text evidence="14">The sequence shown here is derived from an EMBL/GenBank/DDBJ whole genome shotgun (WGS) entry which is preliminary data.</text>
</comment>
<evidence type="ECO:0000259" key="12">
    <source>
        <dbReference type="PROSITE" id="PS51384"/>
    </source>
</evidence>
<evidence type="ECO:0000313" key="16">
    <source>
        <dbReference type="Proteomes" id="UP000220629"/>
    </source>
</evidence>
<evidence type="ECO:0000256" key="9">
    <source>
        <dbReference type="ARBA" id="ARBA00034078"/>
    </source>
</evidence>
<sequence length="343" mass="37077">MTGSPFVEATCFGIRRESWNVKTFRFRVANLEHGFDFAAGQYVTLGLELGAETIYRCYTVSCAPGSQGPGEFEITVKHSPEGLVSAWLHEALEVGVKIQVSRATGDFVLPEATSAPLLFIAGGVGITPLMSMARHLHAQGKFSDIQFLQFSRTPDDILFREELTEMGASAGGIVPHFFASRSSSEACQAGRLCPDLLNRTVPDWTTRTVLCCGPDSFMADMREAFVSNGGAPARFHQESFNVPEAPPLHVVKNTSVATVRLSDSGFDVVCEPGKTILDAVHASPHGVKIPNACRSGVCGTCKLRKLEGEVDMQHNGGITDEEVEEGYILSCCSIPLSNVIIEY</sequence>
<reference evidence="14" key="3">
    <citation type="submission" date="2017-09" db="EMBL/GenBank/DDBJ databases">
        <title>FDA dAtabase for Regulatory Grade micrObial Sequences (FDA-ARGOS): Supporting development and validation of Infectious Disease Dx tests.</title>
        <authorList>
            <person name="Minogue T."/>
            <person name="Wolcott M."/>
            <person name="Wasieloski L."/>
            <person name="Aguilar W."/>
            <person name="Moore D."/>
            <person name="Tallon L.J."/>
            <person name="Sadzewicz L."/>
            <person name="Ott S."/>
            <person name="Zhao X."/>
            <person name="Nagaraj S."/>
            <person name="Vavikolanu K."/>
            <person name="Aluvathingal J."/>
            <person name="Nadendla S."/>
            <person name="Sichtig H."/>
        </authorList>
    </citation>
    <scope>NUCLEOTIDE SEQUENCE</scope>
    <source>
        <strain evidence="14">FDAARGOS_390</strain>
    </source>
</reference>
<evidence type="ECO:0000313" key="14">
    <source>
        <dbReference type="EMBL" id="PEH37875.1"/>
    </source>
</evidence>
<dbReference type="Pfam" id="PF00175">
    <property type="entry name" value="NAD_binding_1"/>
    <property type="match status" value="1"/>
</dbReference>
<dbReference type="KEGG" id="bgo:BM43_4046"/>
<dbReference type="SUPFAM" id="SSF52343">
    <property type="entry name" value="Ferredoxin reductase-like, C-terminal NADP-linked domain"/>
    <property type="match status" value="1"/>
</dbReference>
<comment type="cofactor">
    <cofactor evidence="9">
        <name>[2Fe-2S] cluster</name>
        <dbReference type="ChEBI" id="CHEBI:190135"/>
    </cofactor>
</comment>
<comment type="similarity">
    <text evidence="10">In the N-terminal section; belongs to the FAD-binding oxidoreductase type 6 family.</text>
</comment>
<dbReference type="Proteomes" id="UP000220629">
    <property type="component" value="Unassembled WGS sequence"/>
</dbReference>
<keyword evidence="3" id="KW-0001">2Fe-2S</keyword>
<dbReference type="PROSITE" id="PS51384">
    <property type="entry name" value="FAD_FR"/>
    <property type="match status" value="1"/>
</dbReference>
<proteinExistence type="inferred from homology"/>
<dbReference type="InterPro" id="IPR012675">
    <property type="entry name" value="Beta-grasp_dom_sf"/>
</dbReference>
<dbReference type="GO" id="GO:0046872">
    <property type="term" value="F:metal ion binding"/>
    <property type="evidence" value="ECO:0007669"/>
    <property type="project" value="UniProtKB-KW"/>
</dbReference>
<dbReference type="Gene3D" id="2.40.30.10">
    <property type="entry name" value="Translation factors"/>
    <property type="match status" value="1"/>
</dbReference>
<keyword evidence="8" id="KW-0411">Iron-sulfur</keyword>
<evidence type="ECO:0000256" key="5">
    <source>
        <dbReference type="ARBA" id="ARBA00022827"/>
    </source>
</evidence>
<evidence type="ECO:0000256" key="2">
    <source>
        <dbReference type="ARBA" id="ARBA00022630"/>
    </source>
</evidence>
<evidence type="ECO:0000256" key="6">
    <source>
        <dbReference type="ARBA" id="ARBA00023002"/>
    </source>
</evidence>
<reference evidence="13 15" key="1">
    <citation type="submission" date="2014-04" db="EMBL/GenBank/DDBJ databases">
        <authorList>
            <person name="Bishop-Lilly K.A."/>
            <person name="Broomall S.M."/>
            <person name="Chain P.S."/>
            <person name="Chertkov O."/>
            <person name="Coyne S.R."/>
            <person name="Daligault H.E."/>
            <person name="Davenport K.W."/>
            <person name="Erkkila T."/>
            <person name="Frey K.G."/>
            <person name="Gibbons H.S."/>
            <person name="Gu W."/>
            <person name="Jaissle J."/>
            <person name="Johnson S.L."/>
            <person name="Koroleva G.I."/>
            <person name="Ladner J.T."/>
            <person name="Lo C.-C."/>
            <person name="Minogue T.D."/>
            <person name="Munk C."/>
            <person name="Palacios G.F."/>
            <person name="Redden C.L."/>
            <person name="Rosenzweig C.N."/>
            <person name="Scholz M.B."/>
            <person name="Teshima H."/>
            <person name="Xu Y."/>
        </authorList>
    </citation>
    <scope>NUCLEOTIDE SEQUENCE [LARGE SCALE GENOMIC DNA]</scope>
    <source>
        <strain evidence="15">gladioli</strain>
        <strain evidence="13">Gladioli</strain>
    </source>
</reference>
<organism evidence="14 16">
    <name type="scientific">Burkholderia gladioli</name>
    <name type="common">Pseudomonas marginata</name>
    <name type="synonym">Phytomonas marginata</name>
    <dbReference type="NCBI Taxonomy" id="28095"/>
    <lineage>
        <taxon>Bacteria</taxon>
        <taxon>Pseudomonadati</taxon>
        <taxon>Pseudomonadota</taxon>
        <taxon>Betaproteobacteria</taxon>
        <taxon>Burkholderiales</taxon>
        <taxon>Burkholderiaceae</taxon>
        <taxon>Burkholderia</taxon>
    </lineage>
</organism>
<dbReference type="InterPro" id="IPR006058">
    <property type="entry name" value="2Fe2S_fd_BS"/>
</dbReference>
<evidence type="ECO:0000259" key="11">
    <source>
        <dbReference type="PROSITE" id="PS51085"/>
    </source>
</evidence>
<gene>
    <name evidence="14" type="ORF">CRM94_25765</name>
    <name evidence="13" type="ORF">DM48_7453</name>
</gene>
<feature type="domain" description="2Fe-2S ferredoxin-type" evidence="11">
    <location>
        <begin position="257"/>
        <end position="343"/>
    </location>
</feature>
<accession>A0A095G2Y1</accession>
<dbReference type="InterPro" id="IPR017938">
    <property type="entry name" value="Riboflavin_synthase-like_b-brl"/>
</dbReference>
<evidence type="ECO:0000313" key="15">
    <source>
        <dbReference type="Proteomes" id="UP000029590"/>
    </source>
</evidence>
<dbReference type="GO" id="GO:0016491">
    <property type="term" value="F:oxidoreductase activity"/>
    <property type="evidence" value="ECO:0007669"/>
    <property type="project" value="UniProtKB-KW"/>
</dbReference>
<feature type="domain" description="FAD-binding FR-type" evidence="12">
    <location>
        <begin position="4"/>
        <end position="110"/>
    </location>
</feature>
<dbReference type="Pfam" id="PF00970">
    <property type="entry name" value="FAD_binding_6"/>
    <property type="match status" value="1"/>
</dbReference>
<evidence type="ECO:0000313" key="13">
    <source>
        <dbReference type="EMBL" id="KGC11732.1"/>
    </source>
</evidence>
<dbReference type="PANTHER" id="PTHR47354:SF6">
    <property type="entry name" value="NADH OXIDOREDUCTASE HCR"/>
    <property type="match status" value="1"/>
</dbReference>
<evidence type="ECO:0000256" key="7">
    <source>
        <dbReference type="ARBA" id="ARBA00023004"/>
    </source>
</evidence>
<evidence type="ECO:0000256" key="1">
    <source>
        <dbReference type="ARBA" id="ARBA00001974"/>
    </source>
</evidence>
<evidence type="ECO:0000256" key="8">
    <source>
        <dbReference type="ARBA" id="ARBA00023014"/>
    </source>
</evidence>
<keyword evidence="6" id="KW-0560">Oxidoreductase</keyword>
<dbReference type="GO" id="GO:0051537">
    <property type="term" value="F:2 iron, 2 sulfur cluster binding"/>
    <property type="evidence" value="ECO:0007669"/>
    <property type="project" value="UniProtKB-KW"/>
</dbReference>
<dbReference type="RefSeq" id="WP_042286072.1">
    <property type="nucleotide sequence ID" value="NZ_CADEVY010000004.1"/>
</dbReference>
<keyword evidence="2" id="KW-0285">Flavoprotein</keyword>
<comment type="cofactor">
    <cofactor evidence="1">
        <name>FAD</name>
        <dbReference type="ChEBI" id="CHEBI:57692"/>
    </cofactor>
</comment>
<dbReference type="SUPFAM" id="SSF63380">
    <property type="entry name" value="Riboflavin synthase domain-like"/>
    <property type="match status" value="1"/>
</dbReference>
<keyword evidence="7" id="KW-0408">Iron</keyword>
<dbReference type="EMBL" id="PDDY01000004">
    <property type="protein sequence ID" value="PEH37875.1"/>
    <property type="molecule type" value="Genomic_DNA"/>
</dbReference>
<name>A0A095G2Y1_BURGA</name>
<dbReference type="InterPro" id="IPR039261">
    <property type="entry name" value="FNR_nucleotide-bd"/>
</dbReference>
<dbReference type="AlphaFoldDB" id="A0A095G2Y1"/>
<dbReference type="InterPro" id="IPR036010">
    <property type="entry name" value="2Fe-2S_ferredoxin-like_sf"/>
</dbReference>
<dbReference type="Pfam" id="PF00111">
    <property type="entry name" value="Fer2"/>
    <property type="match status" value="1"/>
</dbReference>
<dbReference type="OrthoDB" id="370747at2"/>
<protein>
    <submittedName>
        <fullName evidence="13">2Fe-2S iron-sulfur cluster binding domain protein</fullName>
    </submittedName>
    <submittedName>
        <fullName evidence="14">Hybrid-cluster NAD(P)-dependent oxidoreductase</fullName>
    </submittedName>
</protein>
<dbReference type="PROSITE" id="PS51085">
    <property type="entry name" value="2FE2S_FER_2"/>
    <property type="match status" value="1"/>
</dbReference>
<evidence type="ECO:0000256" key="10">
    <source>
        <dbReference type="ARBA" id="ARBA00061434"/>
    </source>
</evidence>
<dbReference type="SUPFAM" id="SSF54292">
    <property type="entry name" value="2Fe-2S ferredoxin-like"/>
    <property type="match status" value="1"/>
</dbReference>
<dbReference type="InterPro" id="IPR001041">
    <property type="entry name" value="2Fe-2S_ferredoxin-type"/>
</dbReference>
<dbReference type="Gene3D" id="3.10.20.30">
    <property type="match status" value="1"/>
</dbReference>
<keyword evidence="5" id="KW-0274">FAD</keyword>
<dbReference type="InterPro" id="IPR001709">
    <property type="entry name" value="Flavoprot_Pyr_Nucl_cyt_Rdtase"/>
</dbReference>
<dbReference type="PRINTS" id="PR00371">
    <property type="entry name" value="FPNCR"/>
</dbReference>
<dbReference type="EMBL" id="JPGG01000017">
    <property type="protein sequence ID" value="KGC11732.1"/>
    <property type="molecule type" value="Genomic_DNA"/>
</dbReference>
<evidence type="ECO:0000256" key="4">
    <source>
        <dbReference type="ARBA" id="ARBA00022723"/>
    </source>
</evidence>
<dbReference type="InterPro" id="IPR050415">
    <property type="entry name" value="MRET"/>
</dbReference>
<keyword evidence="4" id="KW-0479">Metal-binding</keyword>
<dbReference type="Proteomes" id="UP000029590">
    <property type="component" value="Unassembled WGS sequence"/>
</dbReference>
<dbReference type="InterPro" id="IPR017927">
    <property type="entry name" value="FAD-bd_FR_type"/>
</dbReference>
<reference evidence="16" key="2">
    <citation type="submission" date="2017-09" db="EMBL/GenBank/DDBJ databases">
        <title>FDA dAtabase for Regulatory Grade micrObial Sequences (FDA-ARGOS): Supporting development and validation of Infectious Disease Dx tests.</title>
        <authorList>
            <person name="Minogue T."/>
            <person name="Wolcott M."/>
            <person name="Wasieloski L."/>
            <person name="Aguilar W."/>
            <person name="Moore D."/>
            <person name="Tallon L."/>
            <person name="Sadzewicz L."/>
            <person name="Ott S."/>
            <person name="Zhao X."/>
            <person name="Nagaraj S."/>
            <person name="Vavikolanu K."/>
            <person name="Aluvathingal J."/>
            <person name="Nadendla S."/>
            <person name="Sichtig H."/>
        </authorList>
    </citation>
    <scope>NUCLEOTIDE SEQUENCE [LARGE SCALE GENOMIC DNA]</scope>
    <source>
        <strain evidence="16">FDAARGOS_390</strain>
    </source>
</reference>
<dbReference type="InterPro" id="IPR008333">
    <property type="entry name" value="Cbr1-like_FAD-bd_dom"/>
</dbReference>
<dbReference type="CDD" id="cd00207">
    <property type="entry name" value="fer2"/>
    <property type="match status" value="1"/>
</dbReference>
<dbReference type="Gene3D" id="3.40.50.80">
    <property type="entry name" value="Nucleotide-binding domain of ferredoxin-NADP reductase (FNR) module"/>
    <property type="match status" value="1"/>
</dbReference>
<dbReference type="PANTHER" id="PTHR47354">
    <property type="entry name" value="NADH OXIDOREDUCTASE HCR"/>
    <property type="match status" value="1"/>
</dbReference>